<feature type="region of interest" description="Disordered" evidence="1">
    <location>
        <begin position="126"/>
        <end position="161"/>
    </location>
</feature>
<sequence>MGYLSHLKEIVLCAADEGPAVSARLGTLLREIKKVARDSFAGQVNPPSTDWQAWVVEDMLHTIWSGEPFPGGKAPRRPRSDTRSIVDKSGTPELGRDRETLRAHSSQELGLAGSEYRRWLREPDYSSLATSSTSESNGSSRRRSRKEIVKGTPGNRLRARGASNGKIMCNTHMERRHTRQTATYLPANPALCRLAPQLVITANQFAENKSVSDDHEALSTAHHLETATTLTPTRDDDKGPSVPSISDPGLELFWNLDEVCFYG</sequence>
<name>A0A1L7XS06_9HELO</name>
<evidence type="ECO:0000313" key="2">
    <source>
        <dbReference type="EMBL" id="CZR67785.1"/>
    </source>
</evidence>
<evidence type="ECO:0000256" key="1">
    <source>
        <dbReference type="SAM" id="MobiDB-lite"/>
    </source>
</evidence>
<proteinExistence type="predicted"/>
<dbReference type="AlphaFoldDB" id="A0A1L7XS06"/>
<protein>
    <submittedName>
        <fullName evidence="2">Uncharacterized protein</fullName>
    </submittedName>
</protein>
<gene>
    <name evidence="2" type="ORF">PAC_17684</name>
</gene>
<dbReference type="EMBL" id="FJOG01000047">
    <property type="protein sequence ID" value="CZR67785.1"/>
    <property type="molecule type" value="Genomic_DNA"/>
</dbReference>
<feature type="region of interest" description="Disordered" evidence="1">
    <location>
        <begin position="65"/>
        <end position="107"/>
    </location>
</feature>
<feature type="region of interest" description="Disordered" evidence="1">
    <location>
        <begin position="225"/>
        <end position="244"/>
    </location>
</feature>
<reference evidence="2 3" key="1">
    <citation type="submission" date="2016-03" db="EMBL/GenBank/DDBJ databases">
        <authorList>
            <person name="Ploux O."/>
        </authorList>
    </citation>
    <scope>NUCLEOTIDE SEQUENCE [LARGE SCALE GENOMIC DNA]</scope>
    <source>
        <strain evidence="2 3">UAMH 11012</strain>
    </source>
</reference>
<keyword evidence="3" id="KW-1185">Reference proteome</keyword>
<evidence type="ECO:0000313" key="3">
    <source>
        <dbReference type="Proteomes" id="UP000184330"/>
    </source>
</evidence>
<feature type="compositionally biased region" description="Low complexity" evidence="1">
    <location>
        <begin position="126"/>
        <end position="139"/>
    </location>
</feature>
<organism evidence="2 3">
    <name type="scientific">Phialocephala subalpina</name>
    <dbReference type="NCBI Taxonomy" id="576137"/>
    <lineage>
        <taxon>Eukaryota</taxon>
        <taxon>Fungi</taxon>
        <taxon>Dikarya</taxon>
        <taxon>Ascomycota</taxon>
        <taxon>Pezizomycotina</taxon>
        <taxon>Leotiomycetes</taxon>
        <taxon>Helotiales</taxon>
        <taxon>Mollisiaceae</taxon>
        <taxon>Phialocephala</taxon>
        <taxon>Phialocephala fortinii species complex</taxon>
    </lineage>
</organism>
<accession>A0A1L7XS06</accession>
<dbReference type="Proteomes" id="UP000184330">
    <property type="component" value="Unassembled WGS sequence"/>
</dbReference>